<proteinExistence type="predicted"/>
<name>A0A4Y2KPC3_ARAVE</name>
<evidence type="ECO:0000313" key="2">
    <source>
        <dbReference type="Proteomes" id="UP000499080"/>
    </source>
</evidence>
<keyword evidence="2" id="KW-1185">Reference proteome</keyword>
<dbReference type="EMBL" id="BGPR01004860">
    <property type="protein sequence ID" value="GBN04118.1"/>
    <property type="molecule type" value="Genomic_DNA"/>
</dbReference>
<sequence>MPAENCMLRPVLDNLIDKPKKILDSWKYNDVCGWSNCRLMHRKPQCLICLEYFAIYEKLEGNRTAAADFQGEFSLAFEGECGYLPSHQKNMMLLNYLVSFFFF</sequence>
<dbReference type="Proteomes" id="UP000499080">
    <property type="component" value="Unassembled WGS sequence"/>
</dbReference>
<accession>A0A4Y2KPC3</accession>
<gene>
    <name evidence="1" type="ORF">AVEN_232536_1</name>
</gene>
<organism evidence="1 2">
    <name type="scientific">Araneus ventricosus</name>
    <name type="common">Orbweaver spider</name>
    <name type="synonym">Epeira ventricosa</name>
    <dbReference type="NCBI Taxonomy" id="182803"/>
    <lineage>
        <taxon>Eukaryota</taxon>
        <taxon>Metazoa</taxon>
        <taxon>Ecdysozoa</taxon>
        <taxon>Arthropoda</taxon>
        <taxon>Chelicerata</taxon>
        <taxon>Arachnida</taxon>
        <taxon>Araneae</taxon>
        <taxon>Araneomorphae</taxon>
        <taxon>Entelegynae</taxon>
        <taxon>Araneoidea</taxon>
        <taxon>Araneidae</taxon>
        <taxon>Araneus</taxon>
    </lineage>
</organism>
<reference evidence="1 2" key="1">
    <citation type="journal article" date="2019" name="Sci. Rep.">
        <title>Orb-weaving spider Araneus ventricosus genome elucidates the spidroin gene catalogue.</title>
        <authorList>
            <person name="Kono N."/>
            <person name="Nakamura H."/>
            <person name="Ohtoshi R."/>
            <person name="Moran D.A.P."/>
            <person name="Shinohara A."/>
            <person name="Yoshida Y."/>
            <person name="Fujiwara M."/>
            <person name="Mori M."/>
            <person name="Tomita M."/>
            <person name="Arakawa K."/>
        </authorList>
    </citation>
    <scope>NUCLEOTIDE SEQUENCE [LARGE SCALE GENOMIC DNA]</scope>
</reference>
<evidence type="ECO:0000313" key="1">
    <source>
        <dbReference type="EMBL" id="GBN04118.1"/>
    </source>
</evidence>
<protein>
    <submittedName>
        <fullName evidence="1">Uncharacterized protein</fullName>
    </submittedName>
</protein>
<dbReference type="AlphaFoldDB" id="A0A4Y2KPC3"/>
<comment type="caution">
    <text evidence="1">The sequence shown here is derived from an EMBL/GenBank/DDBJ whole genome shotgun (WGS) entry which is preliminary data.</text>
</comment>